<evidence type="ECO:0000313" key="3">
    <source>
        <dbReference type="Proteomes" id="UP000749010"/>
    </source>
</evidence>
<reference evidence="2 3" key="1">
    <citation type="submission" date="2019-03" db="EMBL/GenBank/DDBJ databases">
        <title>Metabolic reconstructions from genomes of highly enriched 'Candidatus Accumulibacter' and 'Candidatus Competibacter' bioreactor populations.</title>
        <authorList>
            <person name="Annavajhala M.K."/>
            <person name="Welles L."/>
            <person name="Abbas B."/>
            <person name="Sorokin D."/>
            <person name="Park H."/>
            <person name="Van Loosdrecht M."/>
            <person name="Chandran K."/>
        </authorList>
    </citation>
    <scope>NUCLEOTIDE SEQUENCE [LARGE SCALE GENOMIC DNA]</scope>
    <source>
        <strain evidence="2 3">SBR_S</strain>
    </source>
</reference>
<dbReference type="Proteomes" id="UP000749010">
    <property type="component" value="Unassembled WGS sequence"/>
</dbReference>
<comment type="caution">
    <text evidence="2">The sequence shown here is derived from an EMBL/GenBank/DDBJ whole genome shotgun (WGS) entry which is preliminary data.</text>
</comment>
<gene>
    <name evidence="2" type="ORF">E4Q23_04670</name>
</gene>
<protein>
    <submittedName>
        <fullName evidence="2">Carboxypeptidase regulatory-like domain-containing protein</fullName>
    </submittedName>
</protein>
<feature type="transmembrane region" description="Helical" evidence="1">
    <location>
        <begin position="87"/>
        <end position="106"/>
    </location>
</feature>
<accession>A0ABX1TUL6</accession>
<keyword evidence="1" id="KW-0812">Transmembrane</keyword>
<keyword evidence="1" id="KW-1133">Transmembrane helix</keyword>
<evidence type="ECO:0000313" key="2">
    <source>
        <dbReference type="EMBL" id="NMQ27110.1"/>
    </source>
</evidence>
<keyword evidence="3" id="KW-1185">Reference proteome</keyword>
<dbReference type="RefSeq" id="WP_169065565.1">
    <property type="nucleotide sequence ID" value="NZ_SPMY01000013.1"/>
</dbReference>
<name>A0ABX1TUL6_9PROT</name>
<keyword evidence="1" id="KW-0472">Membrane</keyword>
<proteinExistence type="predicted"/>
<dbReference type="EMBL" id="SPMY01000013">
    <property type="protein sequence ID" value="NMQ27110.1"/>
    <property type="molecule type" value="Genomic_DNA"/>
</dbReference>
<organism evidence="2 3">
    <name type="scientific">Candidatus Accumulibacter phosphatis</name>
    <dbReference type="NCBI Taxonomy" id="327160"/>
    <lineage>
        <taxon>Bacteria</taxon>
        <taxon>Pseudomonadati</taxon>
        <taxon>Pseudomonadota</taxon>
        <taxon>Betaproteobacteria</taxon>
        <taxon>Candidatus Accumulibacter</taxon>
    </lineage>
</organism>
<sequence length="222" mass="23476">MSGDGRETHLPTVTAALAEAQDARPAAIVSVGFLCANEQTTGASSPQHGTRSDFAMRTASTTRRNFLLTCTAGLRPINRSFDMNKKFLLPGLVIAAITFGSFATGARAGDGPIVHEAGGLSYVSGGVGDESLQRLREQVSEFNLKLVFAMASGAFLSNVRVAIADGNGKTLLEAIADGPWFLAKLPVGKYRVVATYAGKAIERSVAVDATALNTVDFRWEHE</sequence>
<evidence type="ECO:0000256" key="1">
    <source>
        <dbReference type="SAM" id="Phobius"/>
    </source>
</evidence>